<dbReference type="PATRIC" id="fig|1160705.3.peg.8326"/>
<protein>
    <submittedName>
        <fullName evidence="2">Uncharacterized protein</fullName>
    </submittedName>
</protein>
<evidence type="ECO:0000313" key="2">
    <source>
        <dbReference type="EMBL" id="ELS50590.1"/>
    </source>
</evidence>
<feature type="region of interest" description="Disordered" evidence="1">
    <location>
        <begin position="1"/>
        <end position="24"/>
    </location>
</feature>
<gene>
    <name evidence="2" type="ORF">STVIR_8426</name>
</gene>
<dbReference type="Proteomes" id="UP000011205">
    <property type="component" value="Unassembled WGS sequence"/>
</dbReference>
<comment type="caution">
    <text evidence="2">The sequence shown here is derived from an EMBL/GenBank/DDBJ whole genome shotgun (WGS) entry which is preliminary data.</text>
</comment>
<sequence length="61" mass="6212">MTARCGHGLGRTGGEGRDGHGTAQGQCATAQLAAGQSARTCCGHPGTSRDLKVSFRDLLAR</sequence>
<organism evidence="2 3">
    <name type="scientific">Streptomyces viridochromogenes Tue57</name>
    <dbReference type="NCBI Taxonomy" id="1160705"/>
    <lineage>
        <taxon>Bacteria</taxon>
        <taxon>Bacillati</taxon>
        <taxon>Actinomycetota</taxon>
        <taxon>Actinomycetes</taxon>
        <taxon>Kitasatosporales</taxon>
        <taxon>Streptomycetaceae</taxon>
        <taxon>Streptomyces</taxon>
    </lineage>
</organism>
<dbReference type="EMBL" id="AMLP01000272">
    <property type="protein sequence ID" value="ELS50590.1"/>
    <property type="molecule type" value="Genomic_DNA"/>
</dbReference>
<name>L8P294_STRVR</name>
<reference evidence="2 3" key="1">
    <citation type="journal article" date="2013" name="Genome Announc.">
        <title>Draft Genome Sequence of Streptomyces viridochromogenes Strain Tu57, Producer of Avilamycin.</title>
        <authorList>
            <person name="Gruning B.A."/>
            <person name="Erxleben A."/>
            <person name="Hahnlein A."/>
            <person name="Gunther S."/>
        </authorList>
    </citation>
    <scope>NUCLEOTIDE SEQUENCE [LARGE SCALE GENOMIC DNA]</scope>
    <source>
        <strain evidence="2 3">Tue57</strain>
    </source>
</reference>
<evidence type="ECO:0000256" key="1">
    <source>
        <dbReference type="SAM" id="MobiDB-lite"/>
    </source>
</evidence>
<evidence type="ECO:0000313" key="3">
    <source>
        <dbReference type="Proteomes" id="UP000011205"/>
    </source>
</evidence>
<proteinExistence type="predicted"/>
<dbReference type="AlphaFoldDB" id="L8P294"/>
<accession>L8P294</accession>